<feature type="domain" description="YjiS-like" evidence="1">
    <location>
        <begin position="47"/>
        <end position="81"/>
    </location>
</feature>
<evidence type="ECO:0000313" key="2">
    <source>
        <dbReference type="EMBL" id="SDZ51411.1"/>
    </source>
</evidence>
<evidence type="ECO:0000259" key="1">
    <source>
        <dbReference type="Pfam" id="PF06568"/>
    </source>
</evidence>
<gene>
    <name evidence="2" type="ORF">SAMN05444004_11849</name>
</gene>
<evidence type="ECO:0000313" key="3">
    <source>
        <dbReference type="Proteomes" id="UP000198914"/>
    </source>
</evidence>
<dbReference type="InterPro" id="IPR009506">
    <property type="entry name" value="YjiS-like"/>
</dbReference>
<dbReference type="AlphaFoldDB" id="A0A1H3TNL5"/>
<dbReference type="EMBL" id="FNPX01000018">
    <property type="protein sequence ID" value="SDZ51411.1"/>
    <property type="molecule type" value="Genomic_DNA"/>
</dbReference>
<dbReference type="STRING" id="1244108.SAMN05444004_11849"/>
<accession>A0A1H3TNL5</accession>
<sequence length="91" mass="10275">MGPGRNRGKKRLIQEETIMASTFYGNSATFTSTLRDRLVARIDAARADYAKWRVYRRTMNELAALSNRDLADLGLSRSMIHSVAYEAAYGK</sequence>
<dbReference type="Proteomes" id="UP000198914">
    <property type="component" value="Unassembled WGS sequence"/>
</dbReference>
<reference evidence="3" key="1">
    <citation type="submission" date="2016-10" db="EMBL/GenBank/DDBJ databases">
        <authorList>
            <person name="Varghese N."/>
            <person name="Submissions S."/>
        </authorList>
    </citation>
    <scope>NUCLEOTIDE SEQUENCE [LARGE SCALE GENOMIC DNA]</scope>
    <source>
        <strain evidence="3">DSM 100420</strain>
    </source>
</reference>
<protein>
    <recommendedName>
        <fullName evidence="1">YjiS-like domain-containing protein</fullName>
    </recommendedName>
</protein>
<name>A0A1H3TNL5_9RHOB</name>
<keyword evidence="3" id="KW-1185">Reference proteome</keyword>
<proteinExistence type="predicted"/>
<organism evidence="2 3">
    <name type="scientific">Jannaschia faecimaris</name>
    <dbReference type="NCBI Taxonomy" id="1244108"/>
    <lineage>
        <taxon>Bacteria</taxon>
        <taxon>Pseudomonadati</taxon>
        <taxon>Pseudomonadota</taxon>
        <taxon>Alphaproteobacteria</taxon>
        <taxon>Rhodobacterales</taxon>
        <taxon>Roseobacteraceae</taxon>
        <taxon>Jannaschia</taxon>
    </lineage>
</organism>
<dbReference type="Pfam" id="PF06568">
    <property type="entry name" value="YjiS-like"/>
    <property type="match status" value="1"/>
</dbReference>